<dbReference type="GO" id="GO:0005829">
    <property type="term" value="C:cytosol"/>
    <property type="evidence" value="ECO:0007669"/>
    <property type="project" value="TreeGrafter"/>
</dbReference>
<protein>
    <recommendedName>
        <fullName evidence="3">phosphoenolpyruvate--glycerone phosphotransferase</fullName>
        <ecNumber evidence="3">2.7.1.121</ecNumber>
    </recommendedName>
</protein>
<evidence type="ECO:0000256" key="6">
    <source>
        <dbReference type="ARBA" id="ARBA00022798"/>
    </source>
</evidence>
<comment type="caution">
    <text evidence="11">The sequence shown here is derived from an EMBL/GenBank/DDBJ whole genome shotgun (WGS) entry which is preliminary data.</text>
</comment>
<dbReference type="SMART" id="SM01120">
    <property type="entry name" value="Dak2"/>
    <property type="match status" value="1"/>
</dbReference>
<keyword evidence="5 11" id="KW-0418">Kinase</keyword>
<accession>A0A431UR30</accession>
<keyword evidence="4" id="KW-0808">Transferase</keyword>
<comment type="catalytic activity">
    <reaction evidence="1">
        <text>dihydroxyacetone + phosphoenolpyruvate = dihydroxyacetone phosphate + pyruvate</text>
        <dbReference type="Rhea" id="RHEA:18381"/>
        <dbReference type="ChEBI" id="CHEBI:15361"/>
        <dbReference type="ChEBI" id="CHEBI:16016"/>
        <dbReference type="ChEBI" id="CHEBI:57642"/>
        <dbReference type="ChEBI" id="CHEBI:58702"/>
        <dbReference type="EC" id="2.7.1.121"/>
    </reaction>
</comment>
<dbReference type="SUPFAM" id="SSF101473">
    <property type="entry name" value="DhaL-like"/>
    <property type="match status" value="1"/>
</dbReference>
<feature type="coiled-coil region" evidence="9">
    <location>
        <begin position="148"/>
        <end position="182"/>
    </location>
</feature>
<comment type="function">
    <text evidence="8">ADP-binding subunit of the dihydroxyacetone kinase, which is responsible for the phosphoenolpyruvate (PEP)-dependent phosphorylation of dihydroxyacetone. DhaL-ADP is converted to DhaL-ATP via a phosphoryl group transfer from DhaM and transmits it to dihydroxyacetone binds to DhaK.</text>
</comment>
<dbReference type="NCBIfam" id="TIGR02365">
    <property type="entry name" value="dha_L_ycgS"/>
    <property type="match status" value="1"/>
</dbReference>
<proteinExistence type="predicted"/>
<dbReference type="Gene3D" id="1.25.40.340">
    <property type="match status" value="1"/>
</dbReference>
<evidence type="ECO:0000256" key="8">
    <source>
        <dbReference type="ARBA" id="ARBA00055771"/>
    </source>
</evidence>
<dbReference type="InterPro" id="IPR004007">
    <property type="entry name" value="DhaL_dom"/>
</dbReference>
<keyword evidence="6" id="KW-0319">Glycerol metabolism</keyword>
<dbReference type="InterPro" id="IPR036117">
    <property type="entry name" value="DhaL_dom_sf"/>
</dbReference>
<dbReference type="GO" id="GO:0004371">
    <property type="term" value="F:glycerone kinase activity"/>
    <property type="evidence" value="ECO:0007669"/>
    <property type="project" value="InterPro"/>
</dbReference>
<evidence type="ECO:0000313" key="12">
    <source>
        <dbReference type="Proteomes" id="UP000276349"/>
    </source>
</evidence>
<keyword evidence="9" id="KW-0175">Coiled coil</keyword>
<name>A0A431UR30_9BACI</name>
<reference evidence="11 12" key="1">
    <citation type="submission" date="2018-12" db="EMBL/GenBank/DDBJ databases">
        <authorList>
            <person name="Yu L."/>
        </authorList>
    </citation>
    <scope>NUCLEOTIDE SEQUENCE [LARGE SCALE GENOMIC DNA]</scope>
    <source>
        <strain evidence="11 12">S5H2222</strain>
    </source>
</reference>
<gene>
    <name evidence="11" type="primary">dhaL</name>
    <name evidence="11" type="ORF">EKG35_11470</name>
</gene>
<dbReference type="InterPro" id="IPR012737">
    <property type="entry name" value="DhaK_L_YcgS"/>
</dbReference>
<feature type="domain" description="DhaL" evidence="10">
    <location>
        <begin position="16"/>
        <end position="216"/>
    </location>
</feature>
<dbReference type="Pfam" id="PF02734">
    <property type="entry name" value="Dak2"/>
    <property type="match status" value="1"/>
</dbReference>
<evidence type="ECO:0000256" key="3">
    <source>
        <dbReference type="ARBA" id="ARBA00012095"/>
    </source>
</evidence>
<dbReference type="FunFam" id="1.25.40.340:FF:000002">
    <property type="entry name" value="Dihydroxyacetone kinase, L subunit"/>
    <property type="match status" value="1"/>
</dbReference>
<dbReference type="PANTHER" id="PTHR28629:SF4">
    <property type="entry name" value="TRIOKINASE_FMN CYCLASE"/>
    <property type="match status" value="1"/>
</dbReference>
<sequence length="230" mass="24867">MMVSNGDSLKTYLTIDQVKELFLYMGQKVIESKPLLTSIDSAIGDGDHGIGMEVGFKKAAEILQNNNLTTVNSIFLETGKAMISNMGGASGILFGTLFVASVKDKPIIHKLNLELLASFIQSGLEGVKARGKAELGDKTMIDALEPAVKALHQALEENEDLINALKKASEKAQDGMENTKNLIAKFGRAKSLGERAIGHQDAGATTISIMFEAIYTFVNELQNKGELQYE</sequence>
<evidence type="ECO:0000256" key="1">
    <source>
        <dbReference type="ARBA" id="ARBA00001113"/>
    </source>
</evidence>
<evidence type="ECO:0000256" key="7">
    <source>
        <dbReference type="ARBA" id="ARBA00046577"/>
    </source>
</evidence>
<dbReference type="GO" id="GO:0019563">
    <property type="term" value="P:glycerol catabolic process"/>
    <property type="evidence" value="ECO:0007669"/>
    <property type="project" value="TreeGrafter"/>
</dbReference>
<dbReference type="Proteomes" id="UP000276349">
    <property type="component" value="Unassembled WGS sequence"/>
</dbReference>
<dbReference type="RefSeq" id="WP_126294601.1">
    <property type="nucleotide sequence ID" value="NZ_CP155468.1"/>
</dbReference>
<comment type="pathway">
    <text evidence="2">Polyol metabolism; glycerol degradation.</text>
</comment>
<dbReference type="InterPro" id="IPR050861">
    <property type="entry name" value="Dihydroxyacetone_Kinase"/>
</dbReference>
<evidence type="ECO:0000256" key="9">
    <source>
        <dbReference type="SAM" id="Coils"/>
    </source>
</evidence>
<evidence type="ECO:0000256" key="4">
    <source>
        <dbReference type="ARBA" id="ARBA00022679"/>
    </source>
</evidence>
<evidence type="ECO:0000313" key="11">
    <source>
        <dbReference type="EMBL" id="RTQ92657.1"/>
    </source>
</evidence>
<dbReference type="OrthoDB" id="9800291at2"/>
<keyword evidence="12" id="KW-1185">Reference proteome</keyword>
<dbReference type="EC" id="2.7.1.121" evidence="3"/>
<dbReference type="EMBL" id="RXNR01000029">
    <property type="protein sequence ID" value="RTQ92657.1"/>
    <property type="molecule type" value="Genomic_DNA"/>
</dbReference>
<evidence type="ECO:0000256" key="5">
    <source>
        <dbReference type="ARBA" id="ARBA00022777"/>
    </source>
</evidence>
<dbReference type="AlphaFoldDB" id="A0A431UR30"/>
<organism evidence="11 12">
    <name type="scientific">Lysinibacillus telephonicus</name>
    <dbReference type="NCBI Taxonomy" id="1714840"/>
    <lineage>
        <taxon>Bacteria</taxon>
        <taxon>Bacillati</taxon>
        <taxon>Bacillota</taxon>
        <taxon>Bacilli</taxon>
        <taxon>Bacillales</taxon>
        <taxon>Bacillaceae</taxon>
        <taxon>Lysinibacillus</taxon>
    </lineage>
</organism>
<evidence type="ECO:0000259" key="10">
    <source>
        <dbReference type="PROSITE" id="PS51480"/>
    </source>
</evidence>
<dbReference type="PROSITE" id="PS51480">
    <property type="entry name" value="DHAL"/>
    <property type="match status" value="1"/>
</dbReference>
<evidence type="ECO:0000256" key="2">
    <source>
        <dbReference type="ARBA" id="ARBA00004745"/>
    </source>
</evidence>
<dbReference type="GO" id="GO:0047324">
    <property type="term" value="F:phosphoenolpyruvate-glycerone phosphotransferase activity"/>
    <property type="evidence" value="ECO:0007669"/>
    <property type="project" value="UniProtKB-EC"/>
</dbReference>
<dbReference type="PANTHER" id="PTHR28629">
    <property type="entry name" value="TRIOKINASE/FMN CYCLASE"/>
    <property type="match status" value="1"/>
</dbReference>
<comment type="subunit">
    <text evidence="7">Homodimer. The dihydroxyacetone kinase complex is composed of a homodimer of DhaM, a homodimer of DhaK and the subunit DhaL.</text>
</comment>